<feature type="domain" description="Glucose-methanol-choline oxidoreductase N-terminal" evidence="6">
    <location>
        <begin position="2061"/>
        <end position="2293"/>
    </location>
</feature>
<evidence type="ECO:0000313" key="11">
    <source>
        <dbReference type="EMBL" id="CAE7148995.1"/>
    </source>
</evidence>
<dbReference type="PANTHER" id="PTHR42784">
    <property type="entry name" value="PYRANOSE 2-OXIDASE"/>
    <property type="match status" value="1"/>
</dbReference>
<comment type="similarity">
    <text evidence="2">Belongs to the GMC oxidoreductase family.</text>
</comment>
<dbReference type="Pfam" id="PF00732">
    <property type="entry name" value="GMC_oxred_N"/>
    <property type="match status" value="2"/>
</dbReference>
<dbReference type="Pfam" id="PF06439">
    <property type="entry name" value="3keto-disac_hyd"/>
    <property type="match status" value="1"/>
</dbReference>
<dbReference type="Proteomes" id="UP000601435">
    <property type="component" value="Unassembled WGS sequence"/>
</dbReference>
<feature type="domain" description="3-keto-alpha-glucoside-1,2-lyase/3-keto-2-hydroxy-glucal hydratase" evidence="9">
    <location>
        <begin position="1118"/>
        <end position="1215"/>
    </location>
</feature>
<protein>
    <submittedName>
        <fullName evidence="11">MpdB protein</fullName>
    </submittedName>
</protein>
<dbReference type="InterPro" id="IPR027056">
    <property type="entry name" value="Gluconate_2DH_su3"/>
</dbReference>
<sequence length="2520" mass="280950">MYDTLCRHFMPSYGNDWVKAPNFARLAKRSVQFDNFYVGSMPCMPARREMHTGRYNFLHRSWGPLEPFDDSMPAILDANGVHTHKVTDHYHYWEDGGATYHQRFTTFDLVRGQEGDKWIGDVGKLRDPNYGAERWPEHQRVRLQKQDNINREHMTRAAEQPQYKTFSLGLDFIERNLETDDWYVQIETFDPHEPFFSQQEFHDLYPHEYDGPEFDWPPYREVREDEQTIQHIRYMYASLVSFCDQQLGRVLDLFDKHNLWEDTLLIVNTDHGFLMGEHDWWAKVVTPFFQEVAHIPFWIYDPRQPECVGHKRNALAQTIDLPPTILDYFGVDIPADVQGSTLTERMLYDEPHRQAVLYGVMGGQVNVTDGRYVYMRAHATENNTPLFDYTLMPTHMHSMFSVREMQDWDKHEGFVFTKGCPVMQIPTRTPKAFLTNKTPYGSGRTATLLFDVVNDPAQEQPIFDIEVEARMMTLMIREMARNDCPPEQYERLGIPAAAANQGIRALPMMPFRSLMENAPEHYVAKSLHAAPMYDLLIKNATVVDGTNQAEFRADVAVSSGKIVAVDKDCKLAGATRTVDASGLLLTPGFVDIHTHYDGQVCWDKQVTPSSWHGVTTVVMGNCGVGFAPVHPGTEGELVALMESVEDIPGTALHEGIPWGWESFGEYLDTIDTPYTMDIGTQVPHVAIRHYVMGERCYDDATASDMAEMRDITHQALKDGALGFSTSRFYGHMDKRGQVVPGTHASAEEMCTIGEAFAGLDHGTIEIISDYLEDDEELSWIEHIVRSTGRPITTLASANKGKLWQLAERLEADGLTLRPQIGARPASILMTLEGTINPMRQHTAYREIQHLGLSERQDALQDPGFRQRVLTEAPILPRNKDAQRFMNDYQRIFVMDEALSYEPGAADSVAGIAAAKNLNPLEVIMDTMAAGIPLLVFFTGYKDDLEPQRRIIEEKLSVFGLSDGGAHCGVLVDASVPTYMLAYFTRDRQRGPKMSLPFVVHKLTQDTASLYGLHDRGVIAPGYKADLNLIDYKKLKLHAPEMAYDLPAGGKRLVQKADGYHMTVCNGEGKPMRTLRAAIYRSCTLVCLAAAALLVPATSIADSVPPPDNTLSEAERNAGWQLLFDGQSLEQWRTYGEQTTRSAWQIQDGAIVLTQRGGGDLITREAFENFELQLQWKIAEGGNSGIFFNADESELPIYVHAAEIQILDDARHPDNKKANRFAENANGYIGLQGFAYDAVVVGSGAGGGMAAFVLTQAGHRVLMLEAGRDYDPKTETPMFNTAAQAPLRGTATPDKHFGFYDATVDGGWEVPGEPYTTAPGSEFLWWRARMLGGRTNHWGRFSLRFSEHDFKAYSRDGLGADWPIEYSDLAPWYDKAETLIGVSGDNPGLDDMPDSSPGVLQPPPPPRVPELLLSAAARKLGIPTAYMHRAVLTKPLDDRQACFYATPCGRGCSIGAAFQTTTSLLPMAMATGRLKIVTNAMVSKVTSDQNGRAQSVTYVDRITQKAINVPTRVLILAASACESARILLNSRDDRHPHGLANSSGELGRNLMDSTGANFAGYIPSLENRPRYNEDGNTSNHLFIPWWGHKAQARGELDFARGYHFELGGGFGAPGMSIGRLAEGYGAALRAGVQKGYGSSIGLALRGEMLPNSNCYMEVDKQVVDKWGIPVPKFHWRWSEQELNQIAHGQKTAHQIIKIMGGQVYNPDQTPEDALKKGGEIIHEVGTTRMGSNRRDSVTNQWGQAWDMPNLFVMDGGVFASNPHKNCMKTMISRRESLRRMMLLAAGWGMPFSFAAASDLSAADWVSVDPKPVSAPGYGTDPNLLHPAPAPWPKTLTDEQLTLISTLADILIPADGTSPSASSAGVVEVLDEWVSAPYPSQQAHRAQILSGLQWCNAQAQHLFGEPFTALKPDQQLNIIDEIAYPIADDPEDEQSPVQFFSLLRTLVAGMYYTSPAGVLELDYQGNVPISGDYPGPSISGGWAAKELTERGLNVLLLERGKDVEHVKDYINARKGPWEYPHRGQRTYAMEEAYPVLRRDYPLNERNLDWWASDQDSPYTEVKRFDWYRGYQVGGRSLTWGRQSYRLGDLDFEANAREGIAVDWPVRYDELKPWYDHVERFAGISGSKERLPQLPDGEFQPAMPLNCGEQQAAERLQSAFDGQRHIIPGRVANLTQPLPGRSPCQYRAACYLGCPYGAYFSSQSSTLPAAMATGRLILRPFAIVTELNYDKDTQRVVGVRVQDAVTNNTTEYQSKIVFLCASTLNSTWLLMRSATDVWPGGLGSSSGELGHNLMDHHFRLGARGRLEGLDDKYYFGSRPTGFYIPRYRNINGDKRDYLRGFGYQGSASRGDWSRAVRELGIGAKFKDALTQPGQWSIGATAFGEMLPDHNNKISIDETRTDKWGQPVLAIDCEIGENEKLMRIDMMNDMAETLQAAGAVDVQTYDAGYAPGQGIHEMGTARMGRDPTTSVLNRWNQVWDAPNVFVTDGSCMTSAANQNPSLTYMALTARAADYAVAELKRQNL</sequence>
<reference evidence="11" key="1">
    <citation type="submission" date="2021-02" db="EMBL/GenBank/DDBJ databases">
        <authorList>
            <person name="Dougan E. K."/>
            <person name="Rhodes N."/>
            <person name="Thang M."/>
            <person name="Chan C."/>
        </authorList>
    </citation>
    <scope>NUCLEOTIDE SEQUENCE</scope>
</reference>
<dbReference type="InterPro" id="IPR010496">
    <property type="entry name" value="AL/BT2_dom"/>
</dbReference>
<keyword evidence="12" id="KW-1185">Reference proteome</keyword>
<dbReference type="SUPFAM" id="SSF51338">
    <property type="entry name" value="Composite domain of metallo-dependent hydrolases"/>
    <property type="match status" value="1"/>
</dbReference>
<dbReference type="SUPFAM" id="SSF51905">
    <property type="entry name" value="FAD/NAD(P)-binding domain"/>
    <property type="match status" value="2"/>
</dbReference>
<dbReference type="Pfam" id="PF13618">
    <property type="entry name" value="Gluconate_2-dh3"/>
    <property type="match status" value="1"/>
</dbReference>
<dbReference type="CDD" id="cd16148">
    <property type="entry name" value="sulfatase_like"/>
    <property type="match status" value="1"/>
</dbReference>
<dbReference type="GO" id="GO:0016614">
    <property type="term" value="F:oxidoreductase activity, acting on CH-OH group of donors"/>
    <property type="evidence" value="ECO:0007669"/>
    <property type="project" value="InterPro"/>
</dbReference>
<evidence type="ECO:0000256" key="5">
    <source>
        <dbReference type="ARBA" id="ARBA00023002"/>
    </source>
</evidence>
<evidence type="ECO:0000259" key="10">
    <source>
        <dbReference type="Pfam" id="PF07969"/>
    </source>
</evidence>
<organism evidence="11 12">
    <name type="scientific">Symbiodinium necroappetens</name>
    <dbReference type="NCBI Taxonomy" id="1628268"/>
    <lineage>
        <taxon>Eukaryota</taxon>
        <taxon>Sar</taxon>
        <taxon>Alveolata</taxon>
        <taxon>Dinophyceae</taxon>
        <taxon>Suessiales</taxon>
        <taxon>Symbiodiniaceae</taxon>
        <taxon>Symbiodinium</taxon>
    </lineage>
</organism>
<evidence type="ECO:0000259" key="7">
    <source>
        <dbReference type="Pfam" id="PF00884"/>
    </source>
</evidence>
<evidence type="ECO:0000259" key="8">
    <source>
        <dbReference type="Pfam" id="PF05199"/>
    </source>
</evidence>
<dbReference type="InterPro" id="IPR036188">
    <property type="entry name" value="FAD/NAD-bd_sf"/>
</dbReference>
<dbReference type="InterPro" id="IPR007867">
    <property type="entry name" value="GMC_OxRtase_C"/>
</dbReference>
<proteinExistence type="inferred from homology"/>
<evidence type="ECO:0000259" key="6">
    <source>
        <dbReference type="Pfam" id="PF00732"/>
    </source>
</evidence>
<dbReference type="InterPro" id="IPR051473">
    <property type="entry name" value="P2Ox-like"/>
</dbReference>
<dbReference type="EMBL" id="CAJNJA010000001">
    <property type="protein sequence ID" value="CAE7148995.1"/>
    <property type="molecule type" value="Genomic_DNA"/>
</dbReference>
<dbReference type="SUPFAM" id="SSF53649">
    <property type="entry name" value="Alkaline phosphatase-like"/>
    <property type="match status" value="1"/>
</dbReference>
<accession>A0A812ISM4</accession>
<keyword evidence="3" id="KW-0285">Flavoprotein</keyword>
<dbReference type="InterPro" id="IPR000172">
    <property type="entry name" value="GMC_OxRdtase_N"/>
</dbReference>
<dbReference type="InterPro" id="IPR000917">
    <property type="entry name" value="Sulfatase_N"/>
</dbReference>
<dbReference type="SUPFAM" id="SSF54373">
    <property type="entry name" value="FAD-linked reductases, C-terminal domain"/>
    <property type="match status" value="2"/>
</dbReference>
<dbReference type="Pfam" id="PF07969">
    <property type="entry name" value="Amidohydro_3"/>
    <property type="match status" value="1"/>
</dbReference>
<dbReference type="Gene3D" id="3.20.20.140">
    <property type="entry name" value="Metal-dependent hydrolases"/>
    <property type="match status" value="1"/>
</dbReference>
<dbReference type="InterPro" id="IPR013108">
    <property type="entry name" value="Amidohydro_3"/>
</dbReference>
<dbReference type="GO" id="GO:0016810">
    <property type="term" value="F:hydrolase activity, acting on carbon-nitrogen (but not peptide) bonds"/>
    <property type="evidence" value="ECO:0007669"/>
    <property type="project" value="InterPro"/>
</dbReference>
<evidence type="ECO:0000256" key="3">
    <source>
        <dbReference type="ARBA" id="ARBA00022630"/>
    </source>
</evidence>
<dbReference type="Pfam" id="PF05199">
    <property type="entry name" value="GMC_oxred_C"/>
    <property type="match status" value="2"/>
</dbReference>
<comment type="cofactor">
    <cofactor evidence="1">
        <name>FAD</name>
        <dbReference type="ChEBI" id="CHEBI:57692"/>
    </cofactor>
</comment>
<comment type="caution">
    <text evidence="11">The sequence shown here is derived from an EMBL/GenBank/DDBJ whole genome shotgun (WGS) entry which is preliminary data.</text>
</comment>
<evidence type="ECO:0000259" key="9">
    <source>
        <dbReference type="Pfam" id="PF06439"/>
    </source>
</evidence>
<evidence type="ECO:0000256" key="1">
    <source>
        <dbReference type="ARBA" id="ARBA00001974"/>
    </source>
</evidence>
<dbReference type="Gene3D" id="3.40.720.10">
    <property type="entry name" value="Alkaline Phosphatase, subunit A"/>
    <property type="match status" value="1"/>
</dbReference>
<dbReference type="PANTHER" id="PTHR42784:SF1">
    <property type="entry name" value="PYRANOSE 2-OXIDASE"/>
    <property type="match status" value="1"/>
</dbReference>
<dbReference type="GO" id="GO:0050660">
    <property type="term" value="F:flavin adenine dinucleotide binding"/>
    <property type="evidence" value="ECO:0007669"/>
    <property type="project" value="InterPro"/>
</dbReference>
<gene>
    <name evidence="11" type="primary">mpdB</name>
    <name evidence="11" type="ORF">SNEC2469_LOCUS63</name>
</gene>
<dbReference type="Gene3D" id="3.50.50.60">
    <property type="entry name" value="FAD/NAD(P)-binding domain"/>
    <property type="match status" value="4"/>
</dbReference>
<dbReference type="SUPFAM" id="SSF51556">
    <property type="entry name" value="Metallo-dependent hydrolases"/>
    <property type="match status" value="1"/>
</dbReference>
<dbReference type="InterPro" id="IPR032466">
    <property type="entry name" value="Metal_Hydrolase"/>
</dbReference>
<feature type="domain" description="Amidohydrolase 3" evidence="10">
    <location>
        <begin position="576"/>
        <end position="1067"/>
    </location>
</feature>
<feature type="domain" description="Sulfatase N-terminal" evidence="7">
    <location>
        <begin position="3"/>
        <end position="331"/>
    </location>
</feature>
<dbReference type="InterPro" id="IPR011059">
    <property type="entry name" value="Metal-dep_hydrolase_composite"/>
</dbReference>
<feature type="domain" description="Glucose-methanol-choline oxidoreductase C-terminal" evidence="8">
    <location>
        <begin position="2384"/>
        <end position="2503"/>
    </location>
</feature>
<evidence type="ECO:0000256" key="2">
    <source>
        <dbReference type="ARBA" id="ARBA00010790"/>
    </source>
</evidence>
<dbReference type="Gene3D" id="2.60.120.560">
    <property type="entry name" value="Exo-inulinase, domain 1"/>
    <property type="match status" value="1"/>
</dbReference>
<keyword evidence="4" id="KW-0274">FAD</keyword>
<feature type="domain" description="Glucose-methanol-choline oxidoreductase N-terminal" evidence="6">
    <location>
        <begin position="1314"/>
        <end position="1551"/>
    </location>
</feature>
<evidence type="ECO:0000256" key="4">
    <source>
        <dbReference type="ARBA" id="ARBA00022827"/>
    </source>
</evidence>
<dbReference type="InterPro" id="IPR017850">
    <property type="entry name" value="Alkaline_phosphatase_core_sf"/>
</dbReference>
<evidence type="ECO:0000313" key="12">
    <source>
        <dbReference type="Proteomes" id="UP000601435"/>
    </source>
</evidence>
<name>A0A812ISM4_9DINO</name>
<keyword evidence="5" id="KW-0560">Oxidoreductase</keyword>
<feature type="domain" description="Glucose-methanol-choline oxidoreductase C-terminal" evidence="8">
    <location>
        <begin position="1649"/>
        <end position="1770"/>
    </location>
</feature>
<dbReference type="OrthoDB" id="269227at2759"/>
<dbReference type="Pfam" id="PF00884">
    <property type="entry name" value="Sulfatase"/>
    <property type="match status" value="1"/>
</dbReference>